<comment type="cofactor">
    <cofactor evidence="1 9">
        <name>Mg(2+)</name>
        <dbReference type="ChEBI" id="CHEBI:18420"/>
    </cofactor>
</comment>
<protein>
    <recommendedName>
        <fullName evidence="9">CRISPR-associated endoribonuclease Cas2</fullName>
        <ecNumber evidence="9">3.1.-.-</ecNumber>
    </recommendedName>
</protein>
<dbReference type="Proteomes" id="UP000245461">
    <property type="component" value="Unassembled WGS sequence"/>
</dbReference>
<evidence type="ECO:0000256" key="3">
    <source>
        <dbReference type="ARBA" id="ARBA00022722"/>
    </source>
</evidence>
<dbReference type="GO" id="GO:0043571">
    <property type="term" value="P:maintenance of CRISPR repeat elements"/>
    <property type="evidence" value="ECO:0007669"/>
    <property type="project" value="UniProtKB-UniRule"/>
</dbReference>
<accession>A0A317EHA4</accession>
<evidence type="ECO:0000313" key="10">
    <source>
        <dbReference type="EMBL" id="PWR25992.1"/>
    </source>
</evidence>
<gene>
    <name evidence="9 10" type="primary">cas2</name>
    <name evidence="10" type="ORF">DKG74_03325</name>
</gene>
<dbReference type="InterPro" id="IPR019199">
    <property type="entry name" value="Virulence_VapD/CRISPR_Cas2"/>
</dbReference>
<dbReference type="SUPFAM" id="SSF143430">
    <property type="entry name" value="TTP0101/SSO1404-like"/>
    <property type="match status" value="1"/>
</dbReference>
<proteinExistence type="inferred from homology"/>
<dbReference type="InterPro" id="IPR021127">
    <property type="entry name" value="CRISPR_associated_Cas2"/>
</dbReference>
<evidence type="ECO:0000256" key="2">
    <source>
        <dbReference type="ARBA" id="ARBA00009959"/>
    </source>
</evidence>
<feature type="binding site" evidence="9">
    <location>
        <position position="8"/>
    </location>
    <ligand>
        <name>Mg(2+)</name>
        <dbReference type="ChEBI" id="CHEBI:18420"/>
        <note>catalytic</note>
    </ligand>
</feature>
<dbReference type="EC" id="3.1.-.-" evidence="9"/>
<name>A0A317EHA4_9PROT</name>
<evidence type="ECO:0000256" key="6">
    <source>
        <dbReference type="ARBA" id="ARBA00022801"/>
    </source>
</evidence>
<keyword evidence="4 9" id="KW-0479">Metal-binding</keyword>
<keyword evidence="7 9" id="KW-0460">Magnesium</keyword>
<dbReference type="GO" id="GO:0051607">
    <property type="term" value="P:defense response to virus"/>
    <property type="evidence" value="ECO:0007669"/>
    <property type="project" value="UniProtKB-UniRule"/>
</dbReference>
<comment type="similarity">
    <text evidence="2 9">Belongs to the CRISPR-associated endoribonuclease Cas2 protein family.</text>
</comment>
<evidence type="ECO:0000256" key="5">
    <source>
        <dbReference type="ARBA" id="ARBA00022759"/>
    </source>
</evidence>
<keyword evidence="5 9" id="KW-0255">Endonuclease</keyword>
<reference evidence="10 11" key="1">
    <citation type="submission" date="2018-05" db="EMBL/GenBank/DDBJ databases">
        <title>Zavarzinia sp. HR-AS.</title>
        <authorList>
            <person name="Lee Y."/>
            <person name="Jeon C.O."/>
        </authorList>
    </citation>
    <scope>NUCLEOTIDE SEQUENCE [LARGE SCALE GENOMIC DNA]</scope>
    <source>
        <strain evidence="10 11">HR-AS</strain>
    </source>
</reference>
<organism evidence="10 11">
    <name type="scientific">Zavarzinia aquatilis</name>
    <dbReference type="NCBI Taxonomy" id="2211142"/>
    <lineage>
        <taxon>Bacteria</taxon>
        <taxon>Pseudomonadati</taxon>
        <taxon>Pseudomonadota</taxon>
        <taxon>Alphaproteobacteria</taxon>
        <taxon>Rhodospirillales</taxon>
        <taxon>Zavarziniaceae</taxon>
        <taxon>Zavarzinia</taxon>
    </lineage>
</organism>
<dbReference type="HAMAP" id="MF_01471">
    <property type="entry name" value="Cas2"/>
    <property type="match status" value="1"/>
</dbReference>
<dbReference type="OrthoDB" id="9791737at2"/>
<evidence type="ECO:0000313" key="11">
    <source>
        <dbReference type="Proteomes" id="UP000245461"/>
    </source>
</evidence>
<dbReference type="Pfam" id="PF09827">
    <property type="entry name" value="CRISPR_Cas2"/>
    <property type="match status" value="1"/>
</dbReference>
<comment type="caution">
    <text evidence="10">The sequence shown here is derived from an EMBL/GenBank/DDBJ whole genome shotgun (WGS) entry which is preliminary data.</text>
</comment>
<comment type="subunit">
    <text evidence="9">Homodimer, forms a heterotetramer with a Cas1 homodimer.</text>
</comment>
<keyword evidence="8 9" id="KW-0051">Antiviral defense</keyword>
<evidence type="ECO:0000256" key="8">
    <source>
        <dbReference type="ARBA" id="ARBA00023118"/>
    </source>
</evidence>
<dbReference type="GO" id="GO:0004521">
    <property type="term" value="F:RNA endonuclease activity"/>
    <property type="evidence" value="ECO:0007669"/>
    <property type="project" value="InterPro"/>
</dbReference>
<sequence length="101" mass="11655">MWLIVLFDLPVLTKPERKAATSFRHALLDLGFEMSQYSVYLRFAAGKEQADALCRQIEAAMPRSGKVHVVQITDRQYEMIRTYRGRKREPGPKNPGQLTLF</sequence>
<evidence type="ECO:0000256" key="4">
    <source>
        <dbReference type="ARBA" id="ARBA00022723"/>
    </source>
</evidence>
<dbReference type="AlphaFoldDB" id="A0A317EHA4"/>
<keyword evidence="11" id="KW-1185">Reference proteome</keyword>
<dbReference type="GO" id="GO:0046872">
    <property type="term" value="F:metal ion binding"/>
    <property type="evidence" value="ECO:0007669"/>
    <property type="project" value="UniProtKB-UniRule"/>
</dbReference>
<evidence type="ECO:0000256" key="7">
    <source>
        <dbReference type="ARBA" id="ARBA00022842"/>
    </source>
</evidence>
<evidence type="ECO:0000256" key="1">
    <source>
        <dbReference type="ARBA" id="ARBA00001946"/>
    </source>
</evidence>
<keyword evidence="6 9" id="KW-0378">Hydrolase</keyword>
<evidence type="ECO:0000256" key="9">
    <source>
        <dbReference type="HAMAP-Rule" id="MF_01471"/>
    </source>
</evidence>
<comment type="function">
    <text evidence="9">CRISPR (clustered regularly interspaced short palindromic repeat), is an adaptive immune system that provides protection against mobile genetic elements (viruses, transposable elements and conjugative plasmids). CRISPR clusters contain sequences complementary to antecedent mobile elements and target invading nucleic acids. CRISPR clusters are transcribed and processed into CRISPR RNA (crRNA). Functions as a ssRNA-specific endoribonuclease. Involved in the integration of spacer DNA into the CRISPR cassette.</text>
</comment>
<dbReference type="GO" id="GO:0016787">
    <property type="term" value="F:hydrolase activity"/>
    <property type="evidence" value="ECO:0007669"/>
    <property type="project" value="UniProtKB-KW"/>
</dbReference>
<dbReference type="EMBL" id="QGLE01000001">
    <property type="protein sequence ID" value="PWR25992.1"/>
    <property type="molecule type" value="Genomic_DNA"/>
</dbReference>
<keyword evidence="3 9" id="KW-0540">Nuclease</keyword>
<dbReference type="NCBIfam" id="TIGR01573">
    <property type="entry name" value="cas2"/>
    <property type="match status" value="1"/>
</dbReference>